<proteinExistence type="predicted"/>
<dbReference type="InterPro" id="IPR006674">
    <property type="entry name" value="HD_domain"/>
</dbReference>
<dbReference type="EMBL" id="QMWO01000012">
    <property type="protein sequence ID" value="RLG70266.1"/>
    <property type="molecule type" value="Genomic_DNA"/>
</dbReference>
<comment type="caution">
    <text evidence="2">The sequence shown here is derived from an EMBL/GenBank/DDBJ whole genome shotgun (WGS) entry which is preliminary data.</text>
</comment>
<dbReference type="PANTHER" id="PTHR40517:SF1">
    <property type="entry name" value="METAL-DEPENDENT PHOSPHOHYDROLASE, HD SUPERFAMILY-RELATED"/>
    <property type="match status" value="1"/>
</dbReference>
<dbReference type="Gene3D" id="1.10.3210.10">
    <property type="entry name" value="Hypothetical protein af1432"/>
    <property type="match status" value="1"/>
</dbReference>
<dbReference type="PANTHER" id="PTHR40517">
    <property type="entry name" value="METAL-DEPENDENT PHOSPHOHYDROLASE, HD SUPERFAMILY-RELATED"/>
    <property type="match status" value="1"/>
</dbReference>
<reference evidence="2 3" key="1">
    <citation type="submission" date="2018-06" db="EMBL/GenBank/DDBJ databases">
        <title>Extensive metabolic versatility and redundancy in microbially diverse, dynamic hydrothermal sediments.</title>
        <authorList>
            <person name="Dombrowski N."/>
            <person name="Teske A."/>
            <person name="Baker B.J."/>
        </authorList>
    </citation>
    <scope>NUCLEOTIDE SEQUENCE [LARGE SCALE GENOMIC DNA]</scope>
    <source>
        <strain evidence="2">B9_G13</strain>
    </source>
</reference>
<dbReference type="Proteomes" id="UP000277633">
    <property type="component" value="Unassembled WGS sequence"/>
</dbReference>
<dbReference type="Pfam" id="PF01966">
    <property type="entry name" value="HD"/>
    <property type="match status" value="1"/>
</dbReference>
<name>A0A497JIA3_9ARCH</name>
<dbReference type="PROSITE" id="PS51831">
    <property type="entry name" value="HD"/>
    <property type="match status" value="1"/>
</dbReference>
<dbReference type="AlphaFoldDB" id="A0A497JIA3"/>
<dbReference type="SMART" id="SM00471">
    <property type="entry name" value="HDc"/>
    <property type="match status" value="1"/>
</dbReference>
<dbReference type="CDD" id="cd00077">
    <property type="entry name" value="HDc"/>
    <property type="match status" value="1"/>
</dbReference>
<protein>
    <submittedName>
        <fullName evidence="2">Phosphohydrolase</fullName>
    </submittedName>
</protein>
<dbReference type="GO" id="GO:0016787">
    <property type="term" value="F:hydrolase activity"/>
    <property type="evidence" value="ECO:0007669"/>
    <property type="project" value="UniProtKB-KW"/>
</dbReference>
<dbReference type="InterPro" id="IPR003607">
    <property type="entry name" value="HD/PDEase_dom"/>
</dbReference>
<evidence type="ECO:0000259" key="1">
    <source>
        <dbReference type="PROSITE" id="PS51831"/>
    </source>
</evidence>
<keyword evidence="2" id="KW-0378">Hydrolase</keyword>
<accession>A0A497JIA3</accession>
<gene>
    <name evidence="2" type="ORF">DRO07_00605</name>
</gene>
<sequence>MVLNIPFGKNKKLQRIVEAVKKDKEILQYWESANVIAVDRMKINDHGKVHAAIVANIALRLLRLLMEAGLEPNIVKDHNMKREDAEVVVVLAGLLHDIGHAVHRKNHANFSIVLASNVLDRLLKNFYSHRERIIIKNEVLHAIISHHVEYKPFTLEAGCVRVADSLDAKEGRARIPFELGRISIHSVSAMAIKDIKIRKGQAVPIAIEIIMKNSAGIFQVDELIKAKLKDSGLEDYIELKATIEGEEEKIIKEFRL</sequence>
<evidence type="ECO:0000313" key="3">
    <source>
        <dbReference type="Proteomes" id="UP000277633"/>
    </source>
</evidence>
<dbReference type="InterPro" id="IPR039967">
    <property type="entry name" value="MJ1020-like"/>
</dbReference>
<dbReference type="SUPFAM" id="SSF109604">
    <property type="entry name" value="HD-domain/PDEase-like"/>
    <property type="match status" value="1"/>
</dbReference>
<feature type="domain" description="HD" evidence="1">
    <location>
        <begin position="54"/>
        <end position="169"/>
    </location>
</feature>
<evidence type="ECO:0000313" key="2">
    <source>
        <dbReference type="EMBL" id="RLG70266.1"/>
    </source>
</evidence>
<organism evidence="2 3">
    <name type="scientific">Candidatus Iainarchaeum sp</name>
    <dbReference type="NCBI Taxonomy" id="3101447"/>
    <lineage>
        <taxon>Archaea</taxon>
        <taxon>Candidatus Iainarchaeota</taxon>
        <taxon>Candidatus Iainarchaeia</taxon>
        <taxon>Candidatus Iainarchaeales</taxon>
        <taxon>Candidatus Iainarchaeaceae</taxon>
        <taxon>Candidatus Iainarchaeum</taxon>
    </lineage>
</organism>